<sequence>MRTRQLPDLLSFLDEYPLTKKYSKREIGPLVLVVSTLILTGLCIFNVFTQFMLTSTRGKAEKIESFLSTRFLDNSTNGKGDHVTCQPTLLKVDDNFFMVIPPDENETLTASVEDLQIAAHSNMSFKWTLVDIGDESGTGSRKVSSGFLYRGERTNCSVNFVKSTYQFQDTNYHVCGTCLIGNTLKAKLCNSLNAAADDKFIASLDFSTSNFNFRRSFSFFPSVLVAHHKSQSSSIKILRGPIRSLINQVSILDSSTDHF</sequence>
<proteinExistence type="predicted"/>
<accession>A0A5B0M3N0</accession>
<keyword evidence="1" id="KW-0812">Transmembrane</keyword>
<keyword evidence="1" id="KW-0472">Membrane</keyword>
<dbReference type="AlphaFoldDB" id="A0A5B0M3N0"/>
<name>A0A5B0M3N0_PUCGR</name>
<dbReference type="EMBL" id="VDEP01000481">
    <property type="protein sequence ID" value="KAA1071016.1"/>
    <property type="molecule type" value="Genomic_DNA"/>
</dbReference>
<gene>
    <name evidence="2" type="ORF">PGTUg99_013782</name>
</gene>
<reference evidence="2 3" key="1">
    <citation type="submission" date="2019-05" db="EMBL/GenBank/DDBJ databases">
        <title>Emergence of the Ug99 lineage of the wheat stem rust pathogen through somatic hybridization.</title>
        <authorList>
            <person name="Li F."/>
            <person name="Upadhyaya N.M."/>
            <person name="Sperschneider J."/>
            <person name="Matny O."/>
            <person name="Nguyen-Phuc H."/>
            <person name="Mago R."/>
            <person name="Raley C."/>
            <person name="Miller M.E."/>
            <person name="Silverstein K.A.T."/>
            <person name="Henningsen E."/>
            <person name="Hirsch C.D."/>
            <person name="Visser B."/>
            <person name="Pretorius Z.A."/>
            <person name="Steffenson B.J."/>
            <person name="Schwessinger B."/>
            <person name="Dodds P.N."/>
            <person name="Figueroa M."/>
        </authorList>
    </citation>
    <scope>NUCLEOTIDE SEQUENCE [LARGE SCALE GENOMIC DNA]</scope>
    <source>
        <strain evidence="2 3">Ug99</strain>
    </source>
</reference>
<keyword evidence="1" id="KW-1133">Transmembrane helix</keyword>
<feature type="transmembrane region" description="Helical" evidence="1">
    <location>
        <begin position="30"/>
        <end position="53"/>
    </location>
</feature>
<protein>
    <submittedName>
        <fullName evidence="2">Uncharacterized protein</fullName>
    </submittedName>
</protein>
<organism evidence="2 3">
    <name type="scientific">Puccinia graminis f. sp. tritici</name>
    <dbReference type="NCBI Taxonomy" id="56615"/>
    <lineage>
        <taxon>Eukaryota</taxon>
        <taxon>Fungi</taxon>
        <taxon>Dikarya</taxon>
        <taxon>Basidiomycota</taxon>
        <taxon>Pucciniomycotina</taxon>
        <taxon>Pucciniomycetes</taxon>
        <taxon>Pucciniales</taxon>
        <taxon>Pucciniaceae</taxon>
        <taxon>Puccinia</taxon>
    </lineage>
</organism>
<evidence type="ECO:0000313" key="2">
    <source>
        <dbReference type="EMBL" id="KAA1071016.1"/>
    </source>
</evidence>
<evidence type="ECO:0000256" key="1">
    <source>
        <dbReference type="SAM" id="Phobius"/>
    </source>
</evidence>
<dbReference type="Proteomes" id="UP000325313">
    <property type="component" value="Unassembled WGS sequence"/>
</dbReference>
<evidence type="ECO:0000313" key="3">
    <source>
        <dbReference type="Proteomes" id="UP000325313"/>
    </source>
</evidence>
<comment type="caution">
    <text evidence="2">The sequence shown here is derived from an EMBL/GenBank/DDBJ whole genome shotgun (WGS) entry which is preliminary data.</text>
</comment>